<dbReference type="EMBL" id="RXHI01000001">
    <property type="protein sequence ID" value="RUA23244.1"/>
    <property type="molecule type" value="Genomic_DNA"/>
</dbReference>
<proteinExistence type="predicted"/>
<reference evidence="1" key="1">
    <citation type="submission" date="2018-12" db="EMBL/GenBank/DDBJ databases">
        <authorList>
            <person name="Jadhav K."/>
            <person name="Kushwaha B."/>
            <person name="Jadhav I."/>
        </authorList>
    </citation>
    <scope>NUCLEOTIDE SEQUENCE [LARGE SCALE GENOMIC DNA]</scope>
    <source>
        <strain evidence="1">SBS 10</strain>
    </source>
</reference>
<dbReference type="InterPro" id="IPR021735">
    <property type="entry name" value="DUF3306"/>
</dbReference>
<name>A0A432JLY2_9GAMM</name>
<dbReference type="AlphaFoldDB" id="A0A432JLY2"/>
<gene>
    <name evidence="1" type="ORF">DSL92_00275</name>
</gene>
<sequence length="81" mass="9222">MPDPDSLPPGSDIKAFLSSGVSAGLRRRALRRLFAADRYGVRDGLDDYDDDYRQTLKPMAGELAQRVRQWTRRAVGRTTRR</sequence>
<evidence type="ECO:0000313" key="1">
    <source>
        <dbReference type="EMBL" id="RUA23244.1"/>
    </source>
</evidence>
<protein>
    <submittedName>
        <fullName evidence="1">DUF3306 domain-containing protein</fullName>
    </submittedName>
</protein>
<comment type="caution">
    <text evidence="1">The sequence shown here is derived from an EMBL/GenBank/DDBJ whole genome shotgun (WGS) entry which is preliminary data.</text>
</comment>
<dbReference type="Pfam" id="PF11748">
    <property type="entry name" value="DUF3306"/>
    <property type="match status" value="1"/>
</dbReference>
<accession>A0A432JLY2</accession>
<organism evidence="1">
    <name type="scientific">Billgrantia gudaonensis</name>
    <dbReference type="NCBI Taxonomy" id="376427"/>
    <lineage>
        <taxon>Bacteria</taxon>
        <taxon>Pseudomonadati</taxon>
        <taxon>Pseudomonadota</taxon>
        <taxon>Gammaproteobacteria</taxon>
        <taxon>Oceanospirillales</taxon>
        <taxon>Halomonadaceae</taxon>
        <taxon>Billgrantia</taxon>
    </lineage>
</organism>